<dbReference type="EMBL" id="CP069620">
    <property type="protein sequence ID" value="UZH56091.1"/>
    <property type="molecule type" value="Genomic_DNA"/>
</dbReference>
<evidence type="ECO:0008006" key="4">
    <source>
        <dbReference type="Google" id="ProtNLM"/>
    </source>
</evidence>
<proteinExistence type="predicted"/>
<evidence type="ECO:0000313" key="2">
    <source>
        <dbReference type="EMBL" id="UZH56091.1"/>
    </source>
</evidence>
<protein>
    <recommendedName>
        <fullName evidence="4">Curlin associated repeat-containing protein</fullName>
    </recommendedName>
</protein>
<sequence>MKKVMLSAAALMIGAIGFAQVPGANNATPVANQNPGGAPLANTTETDQYGNDQRLEVTQVGVLNSARVFQADAAGLDNNEARITQEGPNSPTWWGPYSRAINNEAEANQSGWNNESSINQKGWVNDARTEQGTQGIYSTRNKILVQQGVNNPVENLSIGNYAYGVQNGSYNQSLIQQNDDNNDAWTNQTGNYNMVQVKQSSDPGTFSANEGQLARAIQSGNSNNGLIEQEGEGARNEAYLNQYGDSNESYQFQNAESGVAGEGNTATVNQGYYSYDAEAYQSQVGEENTATMNQYGGTTYGSNHGEQVQDGDGNTATMTQNYSGFGYYGVGDDNYGRQYQEGDDNDATLGQTGEGNKALQVQDGNDNYVLSGQNGNDNKLNTHQIGSDNYAITAQWGNNNSGLVVQHDGQSANMFQSGNGNSANIFQAGPWGGALIGCGFDNPMDIPNPTPVPDITVSDPCATGNCN</sequence>
<reference evidence="2" key="1">
    <citation type="submission" date="2021-02" db="EMBL/GenBank/DDBJ databases">
        <title>Salinimicrobium sp. nov. isolated from seawater in Tongyeong, Republic of Korea.</title>
        <authorList>
            <person name="Lee S.-J."/>
        </authorList>
    </citation>
    <scope>NUCLEOTIDE SEQUENCE</scope>
    <source>
        <strain evidence="2">HN-2-9-2</strain>
    </source>
</reference>
<keyword evidence="1" id="KW-0732">Signal</keyword>
<dbReference type="Proteomes" id="UP001163981">
    <property type="component" value="Chromosome"/>
</dbReference>
<gene>
    <name evidence="2" type="ORF">JRG66_04275</name>
</gene>
<evidence type="ECO:0000313" key="3">
    <source>
        <dbReference type="Proteomes" id="UP001163981"/>
    </source>
</evidence>
<organism evidence="2 3">
    <name type="scientific">Salinimicrobium tongyeongense</name>
    <dbReference type="NCBI Taxonomy" id="2809707"/>
    <lineage>
        <taxon>Bacteria</taxon>
        <taxon>Pseudomonadati</taxon>
        <taxon>Bacteroidota</taxon>
        <taxon>Flavobacteriia</taxon>
        <taxon>Flavobacteriales</taxon>
        <taxon>Flavobacteriaceae</taxon>
        <taxon>Salinimicrobium</taxon>
    </lineage>
</organism>
<feature type="signal peptide" evidence="1">
    <location>
        <begin position="1"/>
        <end position="19"/>
    </location>
</feature>
<evidence type="ECO:0000256" key="1">
    <source>
        <dbReference type="SAM" id="SignalP"/>
    </source>
</evidence>
<name>A0ABY6NT49_9FLAO</name>
<feature type="chain" id="PRO_5046526143" description="Curlin associated repeat-containing protein" evidence="1">
    <location>
        <begin position="20"/>
        <end position="467"/>
    </location>
</feature>
<dbReference type="RefSeq" id="WP_265164522.1">
    <property type="nucleotide sequence ID" value="NZ_CP069620.1"/>
</dbReference>
<accession>A0ABY6NT49</accession>
<keyword evidence="3" id="KW-1185">Reference proteome</keyword>